<dbReference type="Gene3D" id="1.10.10.60">
    <property type="entry name" value="Homeodomain-like"/>
    <property type="match status" value="1"/>
</dbReference>
<dbReference type="Pfam" id="PF00046">
    <property type="entry name" value="Homeodomain"/>
    <property type="match status" value="1"/>
</dbReference>
<dbReference type="SUPFAM" id="SSF46689">
    <property type="entry name" value="Homeodomain-like"/>
    <property type="match status" value="1"/>
</dbReference>
<dbReference type="EnsemblMetazoa" id="SMAR003413-RA">
    <property type="protein sequence ID" value="SMAR003413-PA"/>
    <property type="gene ID" value="SMAR003413"/>
</dbReference>
<dbReference type="GO" id="GO:0000978">
    <property type="term" value="F:RNA polymerase II cis-regulatory region sequence-specific DNA binding"/>
    <property type="evidence" value="ECO:0007669"/>
    <property type="project" value="TreeGrafter"/>
</dbReference>
<dbReference type="GO" id="GO:0000981">
    <property type="term" value="F:DNA-binding transcription factor activity, RNA polymerase II-specific"/>
    <property type="evidence" value="ECO:0007669"/>
    <property type="project" value="TreeGrafter"/>
</dbReference>
<keyword evidence="4 5" id="KW-0238">DNA-binding</keyword>
<feature type="region of interest" description="Disordered" evidence="6">
    <location>
        <begin position="1"/>
        <end position="59"/>
    </location>
</feature>
<name>T1IQT9_STRMM</name>
<evidence type="ECO:0000313" key="9">
    <source>
        <dbReference type="Proteomes" id="UP000014500"/>
    </source>
</evidence>
<accession>T1IQT9</accession>
<reference evidence="8" key="2">
    <citation type="submission" date="2015-02" db="UniProtKB">
        <authorList>
            <consortium name="EnsemblMetazoa"/>
        </authorList>
    </citation>
    <scope>IDENTIFICATION</scope>
</reference>
<dbReference type="EMBL" id="JH431313">
    <property type="status" value="NOT_ANNOTATED_CDS"/>
    <property type="molecule type" value="Genomic_DNA"/>
</dbReference>
<dbReference type="PANTHER" id="PTHR46294:SF4">
    <property type="entry name" value="SEGMENTATION PROTEIN EVEN-SKIPPED"/>
    <property type="match status" value="1"/>
</dbReference>
<dbReference type="PANTHER" id="PTHR46294">
    <property type="entry name" value="SEGMENTATION PROTEIN EVEN-SKIPPED"/>
    <property type="match status" value="1"/>
</dbReference>
<dbReference type="PhylomeDB" id="T1IQT9"/>
<comment type="similarity">
    <text evidence="3">Belongs to the even-skipped homeobox family.</text>
</comment>
<dbReference type="CDD" id="cd00086">
    <property type="entry name" value="homeodomain"/>
    <property type="match status" value="1"/>
</dbReference>
<sequence>MQSHQLSINMPSQNEDSVESHLNIDENSTQGSRSGQSPDTTAPHSPYLPPMDLRCPQSGTGLYQSENAKQMKNNVKNGGKNARDYTSEDPNQRRYRTAFSREQVTQLEKEFYRENYVSRPRRCELAAALNLAESTIKVKLIFLSRFWFQNRRMKDKRQRLALTWPYADPQFAAYVLHAAAANGNYPYPPNPAPIDYCNTNYGCNTRYQPYPLPMRPHNTLYPPTYFQPMKTEPLQPLPPLPSPFSSPLMSRPTMNLTTSPVPTINNNIPSSSPHVHHNVLGYSDPMGRYSYPSYPSQLRNGHSTSPLKCTTVSETTKRHTLFQPYKMDIPQRA</sequence>
<dbReference type="GO" id="GO:0005634">
    <property type="term" value="C:nucleus"/>
    <property type="evidence" value="ECO:0007669"/>
    <property type="project" value="UniProtKB-SubCell"/>
</dbReference>
<dbReference type="STRING" id="126957.T1IQT9"/>
<evidence type="ECO:0000256" key="1">
    <source>
        <dbReference type="ARBA" id="ARBA00004123"/>
    </source>
</evidence>
<evidence type="ECO:0000256" key="4">
    <source>
        <dbReference type="PROSITE-ProRule" id="PRU00108"/>
    </source>
</evidence>
<evidence type="ECO:0000313" key="8">
    <source>
        <dbReference type="EnsemblMetazoa" id="SMAR003413-PA"/>
    </source>
</evidence>
<keyword evidence="9" id="KW-1185">Reference proteome</keyword>
<protein>
    <recommendedName>
        <fullName evidence="7">Homeobox domain-containing protein</fullName>
    </recommendedName>
</protein>
<proteinExistence type="inferred from homology"/>
<dbReference type="AlphaFoldDB" id="T1IQT9"/>
<feature type="compositionally biased region" description="Polar residues" evidence="6">
    <location>
        <begin position="25"/>
        <end position="43"/>
    </location>
</feature>
<dbReference type="Proteomes" id="UP000014500">
    <property type="component" value="Unassembled WGS sequence"/>
</dbReference>
<dbReference type="SMART" id="SM00389">
    <property type="entry name" value="HOX"/>
    <property type="match status" value="1"/>
</dbReference>
<dbReference type="eggNOG" id="KOG0844">
    <property type="taxonomic scope" value="Eukaryota"/>
</dbReference>
<evidence type="ECO:0000259" key="7">
    <source>
        <dbReference type="PROSITE" id="PS50071"/>
    </source>
</evidence>
<comment type="subcellular location">
    <subcellularLocation>
        <location evidence="1 4 5">Nucleus</location>
    </subcellularLocation>
</comment>
<dbReference type="InterPro" id="IPR009057">
    <property type="entry name" value="Homeodomain-like_sf"/>
</dbReference>
<dbReference type="InterPro" id="IPR001356">
    <property type="entry name" value="HD"/>
</dbReference>
<keyword evidence="4 5" id="KW-0371">Homeobox</keyword>
<evidence type="ECO:0000256" key="2">
    <source>
        <dbReference type="ARBA" id="ARBA00022473"/>
    </source>
</evidence>
<keyword evidence="4 5" id="KW-0539">Nucleus</keyword>
<organism evidence="8 9">
    <name type="scientific">Strigamia maritima</name>
    <name type="common">European centipede</name>
    <name type="synonym">Geophilus maritimus</name>
    <dbReference type="NCBI Taxonomy" id="126957"/>
    <lineage>
        <taxon>Eukaryota</taxon>
        <taxon>Metazoa</taxon>
        <taxon>Ecdysozoa</taxon>
        <taxon>Arthropoda</taxon>
        <taxon>Myriapoda</taxon>
        <taxon>Chilopoda</taxon>
        <taxon>Pleurostigmophora</taxon>
        <taxon>Geophilomorpha</taxon>
        <taxon>Linotaeniidae</taxon>
        <taxon>Strigamia</taxon>
    </lineage>
</organism>
<feature type="domain" description="Homeobox" evidence="7">
    <location>
        <begin position="90"/>
        <end position="158"/>
    </location>
</feature>
<reference evidence="9" key="1">
    <citation type="submission" date="2011-05" db="EMBL/GenBank/DDBJ databases">
        <authorList>
            <person name="Richards S.R."/>
            <person name="Qu J."/>
            <person name="Jiang H."/>
            <person name="Jhangiani S.N."/>
            <person name="Agravi P."/>
            <person name="Goodspeed R."/>
            <person name="Gross S."/>
            <person name="Mandapat C."/>
            <person name="Jackson L."/>
            <person name="Mathew T."/>
            <person name="Pu L."/>
            <person name="Thornton R."/>
            <person name="Saada N."/>
            <person name="Wilczek-Boney K.B."/>
            <person name="Lee S."/>
            <person name="Kovar C."/>
            <person name="Wu Y."/>
            <person name="Scherer S.E."/>
            <person name="Worley K.C."/>
            <person name="Muzny D.M."/>
            <person name="Gibbs R."/>
        </authorList>
    </citation>
    <scope>NUCLEOTIDE SEQUENCE</scope>
    <source>
        <strain evidence="9">Brora</strain>
    </source>
</reference>
<evidence type="ECO:0000256" key="3">
    <source>
        <dbReference type="ARBA" id="ARBA00038449"/>
    </source>
</evidence>
<keyword evidence="2" id="KW-0217">Developmental protein</keyword>
<dbReference type="HOGENOM" id="CLU_066736_0_0_1"/>
<dbReference type="PROSITE" id="PS50071">
    <property type="entry name" value="HOMEOBOX_2"/>
    <property type="match status" value="1"/>
</dbReference>
<feature type="DNA-binding region" description="Homeobox" evidence="4">
    <location>
        <begin position="92"/>
        <end position="159"/>
    </location>
</feature>
<evidence type="ECO:0000256" key="6">
    <source>
        <dbReference type="SAM" id="MobiDB-lite"/>
    </source>
</evidence>
<feature type="compositionally biased region" description="Polar residues" evidence="6">
    <location>
        <begin position="1"/>
        <end position="15"/>
    </location>
</feature>
<evidence type="ECO:0000256" key="5">
    <source>
        <dbReference type="RuleBase" id="RU000682"/>
    </source>
</evidence>
<dbReference type="InterPro" id="IPR052002">
    <property type="entry name" value="Even-skipped_HD"/>
</dbReference>